<organism evidence="3 4">
    <name type="scientific">Cherax quadricarinatus</name>
    <name type="common">Australian red claw crayfish</name>
    <dbReference type="NCBI Taxonomy" id="27406"/>
    <lineage>
        <taxon>Eukaryota</taxon>
        <taxon>Metazoa</taxon>
        <taxon>Ecdysozoa</taxon>
        <taxon>Arthropoda</taxon>
        <taxon>Crustacea</taxon>
        <taxon>Multicrustacea</taxon>
        <taxon>Malacostraca</taxon>
        <taxon>Eumalacostraca</taxon>
        <taxon>Eucarida</taxon>
        <taxon>Decapoda</taxon>
        <taxon>Pleocyemata</taxon>
        <taxon>Astacidea</taxon>
        <taxon>Parastacoidea</taxon>
        <taxon>Parastacidae</taxon>
        <taxon>Cherax</taxon>
    </lineage>
</organism>
<name>A0AAW0WRJ6_CHEQU</name>
<dbReference type="AlphaFoldDB" id="A0AAW0WRJ6"/>
<evidence type="ECO:0000256" key="1">
    <source>
        <dbReference type="SAM" id="MobiDB-lite"/>
    </source>
</evidence>
<evidence type="ECO:0000313" key="4">
    <source>
        <dbReference type="Proteomes" id="UP001445076"/>
    </source>
</evidence>
<accession>A0AAW0WRJ6</accession>
<evidence type="ECO:0000313" key="3">
    <source>
        <dbReference type="EMBL" id="KAK8734865.1"/>
    </source>
</evidence>
<evidence type="ECO:0000256" key="2">
    <source>
        <dbReference type="SAM" id="Phobius"/>
    </source>
</evidence>
<dbReference type="Proteomes" id="UP001445076">
    <property type="component" value="Unassembled WGS sequence"/>
</dbReference>
<sequence>MDITRTQHYTLLTVLYVWTMLAVLWQWTQVEAHGAPLLGPDIMSFGSLPPITLWHAASIPVAPSAPVQSGLPAPKGTEFDGPDPGLNAAIITVPTEPCPSGYRRDFNEVCRLKFGYGPNPFFSFTPENFKGDIQFYMGFQVGGEFPSRRRGRGRGRPRAPFFQESNSPPQSVDDDDD</sequence>
<feature type="compositionally biased region" description="Basic residues" evidence="1">
    <location>
        <begin position="148"/>
        <end position="157"/>
    </location>
</feature>
<gene>
    <name evidence="3" type="ORF">OTU49_005700</name>
</gene>
<keyword evidence="4" id="KW-1185">Reference proteome</keyword>
<feature type="region of interest" description="Disordered" evidence="1">
    <location>
        <begin position="146"/>
        <end position="177"/>
    </location>
</feature>
<protein>
    <submittedName>
        <fullName evidence="3">Uncharacterized protein</fullName>
    </submittedName>
</protein>
<keyword evidence="2" id="KW-0812">Transmembrane</keyword>
<dbReference type="EMBL" id="JARKIK010000049">
    <property type="protein sequence ID" value="KAK8734865.1"/>
    <property type="molecule type" value="Genomic_DNA"/>
</dbReference>
<proteinExistence type="predicted"/>
<keyword evidence="2" id="KW-1133">Transmembrane helix</keyword>
<feature type="transmembrane region" description="Helical" evidence="2">
    <location>
        <begin position="9"/>
        <end position="27"/>
    </location>
</feature>
<keyword evidence="2" id="KW-0472">Membrane</keyword>
<comment type="caution">
    <text evidence="3">The sequence shown here is derived from an EMBL/GenBank/DDBJ whole genome shotgun (WGS) entry which is preliminary data.</text>
</comment>
<reference evidence="3 4" key="1">
    <citation type="journal article" date="2024" name="BMC Genomics">
        <title>Genome assembly of redclaw crayfish (Cherax quadricarinatus) provides insights into its immune adaptation and hypoxia tolerance.</title>
        <authorList>
            <person name="Liu Z."/>
            <person name="Zheng J."/>
            <person name="Li H."/>
            <person name="Fang K."/>
            <person name="Wang S."/>
            <person name="He J."/>
            <person name="Zhou D."/>
            <person name="Weng S."/>
            <person name="Chi M."/>
            <person name="Gu Z."/>
            <person name="He J."/>
            <person name="Li F."/>
            <person name="Wang M."/>
        </authorList>
    </citation>
    <scope>NUCLEOTIDE SEQUENCE [LARGE SCALE GENOMIC DNA]</scope>
    <source>
        <strain evidence="3">ZL_2023a</strain>
    </source>
</reference>